<gene>
    <name evidence="3" type="ORF">J1605_015895</name>
</gene>
<dbReference type="InterPro" id="IPR034753">
    <property type="entry name" value="hSac2"/>
</dbReference>
<dbReference type="EMBL" id="JAIQCJ010002527">
    <property type="protein sequence ID" value="KAJ8776051.1"/>
    <property type="molecule type" value="Genomic_DNA"/>
</dbReference>
<organism evidence="3 4">
    <name type="scientific">Eschrichtius robustus</name>
    <name type="common">California gray whale</name>
    <name type="synonym">Eschrichtius gibbosus</name>
    <dbReference type="NCBI Taxonomy" id="9764"/>
    <lineage>
        <taxon>Eukaryota</taxon>
        <taxon>Metazoa</taxon>
        <taxon>Chordata</taxon>
        <taxon>Craniata</taxon>
        <taxon>Vertebrata</taxon>
        <taxon>Euteleostomi</taxon>
        <taxon>Mammalia</taxon>
        <taxon>Eutheria</taxon>
        <taxon>Laurasiatheria</taxon>
        <taxon>Artiodactyla</taxon>
        <taxon>Whippomorpha</taxon>
        <taxon>Cetacea</taxon>
        <taxon>Mysticeti</taxon>
        <taxon>Eschrichtiidae</taxon>
        <taxon>Eschrichtius</taxon>
    </lineage>
</organism>
<proteinExistence type="predicted"/>
<protein>
    <recommendedName>
        <fullName evidence="2">HSac2 domain-containing protein</fullName>
    </recommendedName>
</protein>
<evidence type="ECO:0000313" key="4">
    <source>
        <dbReference type="Proteomes" id="UP001159641"/>
    </source>
</evidence>
<name>A0AB34G8I7_ESCRO</name>
<feature type="region of interest" description="Disordered" evidence="1">
    <location>
        <begin position="61"/>
        <end position="114"/>
    </location>
</feature>
<feature type="domain" description="HSac2" evidence="2">
    <location>
        <begin position="155"/>
        <end position="188"/>
    </location>
</feature>
<evidence type="ECO:0000313" key="3">
    <source>
        <dbReference type="EMBL" id="KAJ8776051.1"/>
    </source>
</evidence>
<comment type="caution">
    <text evidence="3">The sequence shown here is derived from an EMBL/GenBank/DDBJ whole genome shotgun (WGS) entry which is preliminary data.</text>
</comment>
<dbReference type="GO" id="GO:0005737">
    <property type="term" value="C:cytoplasm"/>
    <property type="evidence" value="ECO:0007669"/>
    <property type="project" value="TreeGrafter"/>
</dbReference>
<dbReference type="PANTHER" id="PTHR31108">
    <property type="entry name" value="TUMOR PROTEIN P63-REGULATED GENE 1-LIKE PROTEIN"/>
    <property type="match status" value="1"/>
</dbReference>
<keyword evidence="4" id="KW-1185">Reference proteome</keyword>
<sequence length="188" mass="21238">MNLYRLVGVQIMKVLPTMLRSQILFRGQWGFIEGLFLTSVLPHVYIHMQVQAEEMSTIGSFEGFQPVSPKQEGDDQTSETDQLSREEGDPGTVSGPRQTSRPPRVTESALYPSPHHQPYISRKYFVTQTYLKMAYCLLSTKVPLKADNLRYSLFPTQPGAIETATEDLKGHIAKTSGEKIQGFWLLTE</sequence>
<dbReference type="PROSITE" id="PS51791">
    <property type="entry name" value="HSAC2"/>
    <property type="match status" value="1"/>
</dbReference>
<evidence type="ECO:0000256" key="1">
    <source>
        <dbReference type="SAM" id="MobiDB-lite"/>
    </source>
</evidence>
<reference evidence="3 4" key="1">
    <citation type="submission" date="2022-11" db="EMBL/GenBank/DDBJ databases">
        <title>Whole genome sequence of Eschrichtius robustus ER-17-0199.</title>
        <authorList>
            <person name="Bruniche-Olsen A."/>
            <person name="Black A.N."/>
            <person name="Fields C.J."/>
            <person name="Walden K."/>
            <person name="Dewoody J.A."/>
        </authorList>
    </citation>
    <scope>NUCLEOTIDE SEQUENCE [LARGE SCALE GENOMIC DNA]</scope>
    <source>
        <strain evidence="3">ER-17-0199</strain>
        <tissue evidence="3">Blubber</tissue>
    </source>
</reference>
<dbReference type="InterPro" id="IPR040242">
    <property type="entry name" value="TPRG1-like"/>
</dbReference>
<evidence type="ECO:0000259" key="2">
    <source>
        <dbReference type="PROSITE" id="PS51791"/>
    </source>
</evidence>
<dbReference type="Proteomes" id="UP001159641">
    <property type="component" value="Unassembled WGS sequence"/>
</dbReference>
<accession>A0AB34G8I7</accession>
<dbReference type="PANTHER" id="PTHR31108:SF6">
    <property type="entry name" value="TUMOR PROTEIN P63-REGULATED GENE 1 PROTEIN"/>
    <property type="match status" value="1"/>
</dbReference>
<dbReference type="AlphaFoldDB" id="A0AB34G8I7"/>